<accession>A0AAE3KX05</accession>
<proteinExistence type="predicted"/>
<feature type="coiled-coil region" evidence="1">
    <location>
        <begin position="167"/>
        <end position="194"/>
    </location>
</feature>
<keyword evidence="3" id="KW-1185">Reference proteome</keyword>
<keyword evidence="1" id="KW-0175">Coiled coil</keyword>
<evidence type="ECO:0000256" key="1">
    <source>
        <dbReference type="SAM" id="Coils"/>
    </source>
</evidence>
<comment type="caution">
    <text evidence="2">The sequence shown here is derived from an EMBL/GenBank/DDBJ whole genome shotgun (WGS) entry which is preliminary data.</text>
</comment>
<name>A0AAE3KX05_9BACT</name>
<dbReference type="Proteomes" id="UP001204144">
    <property type="component" value="Unassembled WGS sequence"/>
</dbReference>
<dbReference type="AlphaFoldDB" id="A0AAE3KX05"/>
<dbReference type="RefSeq" id="WP_255037592.1">
    <property type="nucleotide sequence ID" value="NZ_RJUF01000041.1"/>
</dbReference>
<evidence type="ECO:0000313" key="3">
    <source>
        <dbReference type="Proteomes" id="UP001204144"/>
    </source>
</evidence>
<reference evidence="2 3" key="1">
    <citation type="submission" date="2018-11" db="EMBL/GenBank/DDBJ databases">
        <title>Novel bacteria species description.</title>
        <authorList>
            <person name="Han J.-H."/>
        </authorList>
    </citation>
    <scope>NUCLEOTIDE SEQUENCE [LARGE SCALE GENOMIC DNA]</scope>
    <source>
        <strain evidence="2 3">KCTC23259</strain>
    </source>
</reference>
<organism evidence="2 3">
    <name type="scientific">Lacihabitans soyangensis</name>
    <dbReference type="NCBI Taxonomy" id="869394"/>
    <lineage>
        <taxon>Bacteria</taxon>
        <taxon>Pseudomonadati</taxon>
        <taxon>Bacteroidota</taxon>
        <taxon>Cytophagia</taxon>
        <taxon>Cytophagales</taxon>
        <taxon>Leadbetterellaceae</taxon>
        <taxon>Lacihabitans</taxon>
    </lineage>
</organism>
<gene>
    <name evidence="2" type="ORF">EGI31_12755</name>
</gene>
<evidence type="ECO:0000313" key="2">
    <source>
        <dbReference type="EMBL" id="MCP9763825.1"/>
    </source>
</evidence>
<sequence>MGKYLMVCGHELVDKNKLDAALKEWFKKEDRRVFESEDEIKRFVAETKAVCQLENPRCKEIPIYAEWDYEHKKDLIVRGGMGLSVDFFAFEDKTASTHKKNQETALKVITENFMIHRVEELEIMDNEVGVPELEQIEVKYRFFGKIGEAQYVATKLDEGLSEAFISLTMDNELMESLEDQIEEHEEGILQFLKAWVEAYNEGLAEDEAS</sequence>
<dbReference type="EMBL" id="RJUF01000041">
    <property type="protein sequence ID" value="MCP9763825.1"/>
    <property type="molecule type" value="Genomic_DNA"/>
</dbReference>
<protein>
    <submittedName>
        <fullName evidence="2">Uncharacterized protein</fullName>
    </submittedName>
</protein>